<name>A0A699XHM6_TANCI</name>
<dbReference type="EMBL" id="BKCJ011862821">
    <property type="protein sequence ID" value="GFD59259.1"/>
    <property type="molecule type" value="Genomic_DNA"/>
</dbReference>
<feature type="non-terminal residue" evidence="1">
    <location>
        <position position="79"/>
    </location>
</feature>
<accession>A0A699XHM6</accession>
<reference evidence="1" key="1">
    <citation type="journal article" date="2019" name="Sci. Rep.">
        <title>Draft genome of Tanacetum cinerariifolium, the natural source of mosquito coil.</title>
        <authorList>
            <person name="Yamashiro T."/>
            <person name="Shiraishi A."/>
            <person name="Satake H."/>
            <person name="Nakayama K."/>
        </authorList>
    </citation>
    <scope>NUCLEOTIDE SEQUENCE</scope>
</reference>
<organism evidence="1">
    <name type="scientific">Tanacetum cinerariifolium</name>
    <name type="common">Dalmatian daisy</name>
    <name type="synonym">Chrysanthemum cinerariifolium</name>
    <dbReference type="NCBI Taxonomy" id="118510"/>
    <lineage>
        <taxon>Eukaryota</taxon>
        <taxon>Viridiplantae</taxon>
        <taxon>Streptophyta</taxon>
        <taxon>Embryophyta</taxon>
        <taxon>Tracheophyta</taxon>
        <taxon>Spermatophyta</taxon>
        <taxon>Magnoliopsida</taxon>
        <taxon>eudicotyledons</taxon>
        <taxon>Gunneridae</taxon>
        <taxon>Pentapetalae</taxon>
        <taxon>asterids</taxon>
        <taxon>campanulids</taxon>
        <taxon>Asterales</taxon>
        <taxon>Asteraceae</taxon>
        <taxon>Asteroideae</taxon>
        <taxon>Anthemideae</taxon>
        <taxon>Anthemidinae</taxon>
        <taxon>Tanacetum</taxon>
    </lineage>
</organism>
<comment type="caution">
    <text evidence="1">The sequence shown here is derived from an EMBL/GenBank/DDBJ whole genome shotgun (WGS) entry which is preliminary data.</text>
</comment>
<sequence length="79" mass="8567">MIGRRGETAADWLGGARPHREFVRICMFSGASETAGGPGLALSLRCQSAEWTGLDWIVLFLSDSSSLLSLRIVTRSFPP</sequence>
<proteinExistence type="predicted"/>
<gene>
    <name evidence="1" type="ORF">Tci_931228</name>
</gene>
<dbReference type="AlphaFoldDB" id="A0A699XHM6"/>
<protein>
    <submittedName>
        <fullName evidence="1">Uncharacterized protein</fullName>
    </submittedName>
</protein>
<evidence type="ECO:0000313" key="1">
    <source>
        <dbReference type="EMBL" id="GFD59259.1"/>
    </source>
</evidence>